<name>A0A809RRI1_9PROT</name>
<gene>
    <name evidence="1" type="ORF">SFSGTM_21890</name>
</gene>
<reference evidence="2" key="1">
    <citation type="submission" date="2019-11" db="EMBL/GenBank/DDBJ databases">
        <title>Isolation and characterization of a novel species in the genus Sulfuriferula.</title>
        <authorList>
            <person name="Mochizuki J."/>
            <person name="Kojima H."/>
            <person name="Fukui M."/>
        </authorList>
    </citation>
    <scope>NUCLEOTIDE SEQUENCE [LARGE SCALE GENOMIC DNA]</scope>
    <source>
        <strain evidence="2">SGTM</strain>
    </source>
</reference>
<dbReference type="AlphaFoldDB" id="A0A809RRI1"/>
<sequence>MKNTVEVYTEFDYQGASFKPTMTLDLDVYIKSLEDISAIPVLLAKANRIDSYSYQYEILLDSPLYYSNATGLAAEFVVDAEFDFAGFLAANSEGNLVSQLQKIAQQELGIADFSEHASLKQALLRAYHLDR</sequence>
<dbReference type="KEGG" id="sniv:SFSGTM_21890"/>
<dbReference type="EMBL" id="AP021881">
    <property type="protein sequence ID" value="BBP01481.1"/>
    <property type="molecule type" value="Genomic_DNA"/>
</dbReference>
<evidence type="ECO:0000313" key="2">
    <source>
        <dbReference type="Proteomes" id="UP000463939"/>
    </source>
</evidence>
<evidence type="ECO:0000313" key="1">
    <source>
        <dbReference type="EMBL" id="BBP01481.1"/>
    </source>
</evidence>
<keyword evidence="2" id="KW-1185">Reference proteome</keyword>
<accession>A0A809RRI1</accession>
<protein>
    <submittedName>
        <fullName evidence="1">Uncharacterized protein</fullName>
    </submittedName>
</protein>
<proteinExistence type="predicted"/>
<dbReference type="Proteomes" id="UP000463939">
    <property type="component" value="Chromosome"/>
</dbReference>
<dbReference type="RefSeq" id="WP_162085254.1">
    <property type="nucleotide sequence ID" value="NZ_AP021881.1"/>
</dbReference>
<organism evidence="1 2">
    <name type="scientific">Sulfuriferula nivalis</name>
    <dbReference type="NCBI Taxonomy" id="2675298"/>
    <lineage>
        <taxon>Bacteria</taxon>
        <taxon>Pseudomonadati</taxon>
        <taxon>Pseudomonadota</taxon>
        <taxon>Betaproteobacteria</taxon>
        <taxon>Nitrosomonadales</taxon>
        <taxon>Sulfuricellaceae</taxon>
        <taxon>Sulfuriferula</taxon>
    </lineage>
</organism>